<dbReference type="EMBL" id="JAGUCO010000003">
    <property type="protein sequence ID" value="MBS2097864.1"/>
    <property type="molecule type" value="Genomic_DNA"/>
</dbReference>
<keyword evidence="1" id="KW-0732">Signal</keyword>
<evidence type="ECO:0008006" key="4">
    <source>
        <dbReference type="Google" id="ProtNLM"/>
    </source>
</evidence>
<dbReference type="RefSeq" id="WP_212214877.1">
    <property type="nucleotide sequence ID" value="NZ_JAGUCO010000003.1"/>
</dbReference>
<protein>
    <recommendedName>
        <fullName evidence="4">DUF4369 domain-containing protein</fullName>
    </recommendedName>
</protein>
<comment type="caution">
    <text evidence="2">The sequence shown here is derived from an EMBL/GenBank/DDBJ whole genome shotgun (WGS) entry which is preliminary data.</text>
</comment>
<dbReference type="Proteomes" id="UP000708576">
    <property type="component" value="Unassembled WGS sequence"/>
</dbReference>
<reference evidence="2 3" key="1">
    <citation type="journal article" date="2015" name="Int. J. Syst. Evol. Microbiol.">
        <title>Carboxylicivirga linearis sp. nov., isolated from a sea cucumber culture pond.</title>
        <authorList>
            <person name="Wang F.Q."/>
            <person name="Zhou Y.X."/>
            <person name="Lin X.Z."/>
            <person name="Chen G.J."/>
            <person name="Du Z.J."/>
        </authorList>
    </citation>
    <scope>NUCLEOTIDE SEQUENCE [LARGE SCALE GENOMIC DNA]</scope>
    <source>
        <strain evidence="2 3">FB218</strain>
    </source>
</reference>
<feature type="chain" id="PRO_5045246037" description="DUF4369 domain-containing protein" evidence="1">
    <location>
        <begin position="20"/>
        <end position="218"/>
    </location>
</feature>
<feature type="signal peptide" evidence="1">
    <location>
        <begin position="1"/>
        <end position="19"/>
    </location>
</feature>
<evidence type="ECO:0000313" key="3">
    <source>
        <dbReference type="Proteomes" id="UP000708576"/>
    </source>
</evidence>
<evidence type="ECO:0000313" key="2">
    <source>
        <dbReference type="EMBL" id="MBS2097864.1"/>
    </source>
</evidence>
<proteinExistence type="predicted"/>
<name>A0ABS5JSL3_9BACT</name>
<evidence type="ECO:0000256" key="1">
    <source>
        <dbReference type="SAM" id="SignalP"/>
    </source>
</evidence>
<accession>A0ABS5JSL3</accession>
<keyword evidence="3" id="KW-1185">Reference proteome</keyword>
<sequence length="218" mass="25664">MKCLLPLILWLFSFAPLHAFYVNAKGFVVTNKQDTIMGEVRINLFNQASGAVCFNSFDNEILHSEVWFRPAGIKKWKHYTPDNIKLFSFIYRQSTYEYRSFRPEKKSLVRSERSKARFLMLVHSSKVKLYKDVRRIFPSNPEYELTASYYTYTDYYLYSAEEGLIKAQKSKECKSVNDVLLLFGLEYSFVKQIPDGTSFKALPEILSEYVAWRQEVRT</sequence>
<gene>
    <name evidence="2" type="ORF">KEM10_06195</name>
</gene>
<organism evidence="2 3">
    <name type="scientific">Carboxylicivirga linearis</name>
    <dbReference type="NCBI Taxonomy" id="1628157"/>
    <lineage>
        <taxon>Bacteria</taxon>
        <taxon>Pseudomonadati</taxon>
        <taxon>Bacteroidota</taxon>
        <taxon>Bacteroidia</taxon>
        <taxon>Marinilabiliales</taxon>
        <taxon>Marinilabiliaceae</taxon>
        <taxon>Carboxylicivirga</taxon>
    </lineage>
</organism>